<keyword evidence="7 8" id="KW-0998">Cell outer membrane</keyword>
<dbReference type="EMBL" id="JADWOX010000010">
    <property type="protein sequence ID" value="MBI1685003.1"/>
    <property type="molecule type" value="Genomic_DNA"/>
</dbReference>
<evidence type="ECO:0000256" key="8">
    <source>
        <dbReference type="PROSITE-ProRule" id="PRU01360"/>
    </source>
</evidence>
<keyword evidence="10" id="KW-0732">Signal</keyword>
<keyword evidence="5 9" id="KW-0798">TonB box</keyword>
<protein>
    <submittedName>
        <fullName evidence="13">TonB-dependent receptor</fullName>
    </submittedName>
</protein>
<dbReference type="InterPro" id="IPR037066">
    <property type="entry name" value="Plug_dom_sf"/>
</dbReference>
<evidence type="ECO:0000256" key="3">
    <source>
        <dbReference type="ARBA" id="ARBA00022452"/>
    </source>
</evidence>
<keyword evidence="3 8" id="KW-1134">Transmembrane beta strand</keyword>
<dbReference type="PROSITE" id="PS52016">
    <property type="entry name" value="TONB_DEPENDENT_REC_3"/>
    <property type="match status" value="1"/>
</dbReference>
<evidence type="ECO:0000256" key="7">
    <source>
        <dbReference type="ARBA" id="ARBA00023237"/>
    </source>
</evidence>
<proteinExistence type="inferred from homology"/>
<keyword evidence="4 8" id="KW-0812">Transmembrane</keyword>
<dbReference type="Pfam" id="PF00593">
    <property type="entry name" value="TonB_dep_Rec_b-barrel"/>
    <property type="match status" value="1"/>
</dbReference>
<evidence type="ECO:0000256" key="10">
    <source>
        <dbReference type="SAM" id="SignalP"/>
    </source>
</evidence>
<reference evidence="13 14" key="1">
    <citation type="submission" date="2020-11" db="EMBL/GenBank/DDBJ databases">
        <title>genome sequence of strain KACC 18849.</title>
        <authorList>
            <person name="Gao J."/>
            <person name="Zhang X."/>
        </authorList>
    </citation>
    <scope>NUCLEOTIDE SEQUENCE [LARGE SCALE GENOMIC DNA]</scope>
    <source>
        <strain evidence="13 14">KACC 18849</strain>
    </source>
</reference>
<feature type="domain" description="TonB-dependent receptor plug" evidence="12">
    <location>
        <begin position="57"/>
        <end position="175"/>
    </location>
</feature>
<comment type="subcellular location">
    <subcellularLocation>
        <location evidence="1 8">Cell outer membrane</location>
        <topology evidence="1 8">Multi-pass membrane protein</topology>
    </subcellularLocation>
</comment>
<comment type="caution">
    <text evidence="13">The sequence shown here is derived from an EMBL/GenBank/DDBJ whole genome shotgun (WGS) entry which is preliminary data.</text>
</comment>
<dbReference type="Gene3D" id="2.40.170.20">
    <property type="entry name" value="TonB-dependent receptor, beta-barrel domain"/>
    <property type="match status" value="1"/>
</dbReference>
<dbReference type="Gene3D" id="2.170.130.10">
    <property type="entry name" value="TonB-dependent receptor, plug domain"/>
    <property type="match status" value="1"/>
</dbReference>
<dbReference type="Pfam" id="PF07715">
    <property type="entry name" value="Plug"/>
    <property type="match status" value="1"/>
</dbReference>
<keyword evidence="14" id="KW-1185">Reference proteome</keyword>
<evidence type="ECO:0000256" key="6">
    <source>
        <dbReference type="ARBA" id="ARBA00023136"/>
    </source>
</evidence>
<gene>
    <name evidence="13" type="ORF">I4Q42_15130</name>
</gene>
<dbReference type="InterPro" id="IPR036942">
    <property type="entry name" value="Beta-barrel_TonB_sf"/>
</dbReference>
<comment type="similarity">
    <text evidence="8 9">Belongs to the TonB-dependent receptor family.</text>
</comment>
<accession>A0ABS0T274</accession>
<feature type="chain" id="PRO_5045637264" evidence="10">
    <location>
        <begin position="29"/>
        <end position="1009"/>
    </location>
</feature>
<dbReference type="Proteomes" id="UP000639859">
    <property type="component" value="Unassembled WGS sequence"/>
</dbReference>
<keyword evidence="6 8" id="KW-0472">Membrane</keyword>
<keyword evidence="2 8" id="KW-0813">Transport</keyword>
<dbReference type="PANTHER" id="PTHR47234:SF2">
    <property type="entry name" value="TONB-DEPENDENT RECEPTOR"/>
    <property type="match status" value="1"/>
</dbReference>
<evidence type="ECO:0000256" key="5">
    <source>
        <dbReference type="ARBA" id="ARBA00023077"/>
    </source>
</evidence>
<evidence type="ECO:0000313" key="13">
    <source>
        <dbReference type="EMBL" id="MBI1685003.1"/>
    </source>
</evidence>
<organism evidence="13 14">
    <name type="scientific">Caulobacter hibisci</name>
    <dbReference type="NCBI Taxonomy" id="2035993"/>
    <lineage>
        <taxon>Bacteria</taxon>
        <taxon>Pseudomonadati</taxon>
        <taxon>Pseudomonadota</taxon>
        <taxon>Alphaproteobacteria</taxon>
        <taxon>Caulobacterales</taxon>
        <taxon>Caulobacteraceae</taxon>
        <taxon>Caulobacter</taxon>
    </lineage>
</organism>
<feature type="signal peptide" evidence="10">
    <location>
        <begin position="1"/>
        <end position="28"/>
    </location>
</feature>
<evidence type="ECO:0000256" key="9">
    <source>
        <dbReference type="RuleBase" id="RU003357"/>
    </source>
</evidence>
<dbReference type="SUPFAM" id="SSF56935">
    <property type="entry name" value="Porins"/>
    <property type="match status" value="1"/>
</dbReference>
<evidence type="ECO:0000256" key="1">
    <source>
        <dbReference type="ARBA" id="ARBA00004571"/>
    </source>
</evidence>
<dbReference type="RefSeq" id="WP_198576916.1">
    <property type="nucleotide sequence ID" value="NZ_JADWOX010000010.1"/>
</dbReference>
<evidence type="ECO:0000313" key="14">
    <source>
        <dbReference type="Proteomes" id="UP000639859"/>
    </source>
</evidence>
<evidence type="ECO:0000259" key="11">
    <source>
        <dbReference type="Pfam" id="PF00593"/>
    </source>
</evidence>
<evidence type="ECO:0000256" key="4">
    <source>
        <dbReference type="ARBA" id="ARBA00022692"/>
    </source>
</evidence>
<sequence length="1009" mass="108697">MLQRKLLLSTSVIAGLIAATAAPTFAFAQSTTAKADDPAEVEELVVTGSRIRRNEFTSSSPIQVINAETSSLEGLVNTAEVLQGSVAATGSFQVNNQLTGYVTDGGPGANSISLRGLGANRTLVLFNGRRVGPAGTRGTVGPVDLNVIPQAIVERQDILKDGASSVYGSDAVAGVINIVTKTNLDGGVINLYTNQSFEGGGEVYNLSTAWGKTFDRGHFSIAAEYNERKILRRGDRDDTSCAADYLFNPTSGARVDLRDRNGNTMCYNQLSQVIRTGNFGDLIYKETGVNYNVVGNSGGTANAAGLFGNTPIPYADLARQTRAGFPDTFGYAKYNNPLYARASAISPVKLYSLYASGGYDLAEGVEAYGEFLFNRRESEQNGLRQFFPTLSSTPGNSFYTSNPNNPYGTTLGTLLPIIPLKSDGEQRVDYFRLVGGLKGTVNVLGGWDWDIYGQYSKSDAVYKGDIIYNDRVLATTGAAACNQSLITISGGNCSAVPTGIRWLSRDVIGGNFNDGEAGFLFGRSRGTTTYEQKMVEGTISGDLFTLPAGKVGAALGFALRKDEIDDTPDRNEQLGNLWGSTSAGRTAGSDTVKEVFGEIEVPLLKGLPLIEALDFSGSARYTDYDSYGADKTYKVGLNWAITPSIRVRATKGTSFRAPALYELYLANQTSFLGQTAIDPCIRWEDSTNPRLQANCAAAGVPEGYTAAGGNSALITTGGGAGILNAETSKAWTVGTIWTPSFVDLSVAVDYYEITVNDEIRQFGSANILNTCYTSANYPGDPLCTLFTRDPSTHYITDVNNSYVNVAEQGTRGIDLYIRYKHEFDFGKLSIDSQFAWQLEDVVELLAGSATEDYNGTTYGYDGPDFTGKIVTRFDRGDYTYQWGVDIIGKASDTEEFEGDVFPSTRYSTTCRNTVTNVTGPCATLLGTGPIAVVAADVYYKQYSEFTAVHSLSVRKKMDDWTIQAGIRNVFDERSPAQSSGQFRIGTAAITTGYDLLLGRQGFVNISKRW</sequence>
<evidence type="ECO:0000256" key="2">
    <source>
        <dbReference type="ARBA" id="ARBA00022448"/>
    </source>
</evidence>
<name>A0ABS0T274_9CAUL</name>
<keyword evidence="13" id="KW-0675">Receptor</keyword>
<dbReference type="InterPro" id="IPR000531">
    <property type="entry name" value="Beta-barrel_TonB"/>
</dbReference>
<dbReference type="InterPro" id="IPR012910">
    <property type="entry name" value="Plug_dom"/>
</dbReference>
<evidence type="ECO:0000259" key="12">
    <source>
        <dbReference type="Pfam" id="PF07715"/>
    </source>
</evidence>
<dbReference type="InterPro" id="IPR039426">
    <property type="entry name" value="TonB-dep_rcpt-like"/>
</dbReference>
<dbReference type="PANTHER" id="PTHR47234">
    <property type="match status" value="1"/>
</dbReference>
<feature type="domain" description="TonB-dependent receptor-like beta-barrel" evidence="11">
    <location>
        <begin position="396"/>
        <end position="969"/>
    </location>
</feature>